<evidence type="ECO:0000256" key="4">
    <source>
        <dbReference type="SAM" id="Coils"/>
    </source>
</evidence>
<keyword evidence="3" id="KW-0269">Exonuclease</keyword>
<keyword evidence="2" id="KW-0378">Hydrolase</keyword>
<dbReference type="SMART" id="SM00479">
    <property type="entry name" value="EXOIII"/>
    <property type="match status" value="1"/>
</dbReference>
<dbReference type="GO" id="GO:0008408">
    <property type="term" value="F:3'-5' exonuclease activity"/>
    <property type="evidence" value="ECO:0007669"/>
    <property type="project" value="TreeGrafter"/>
</dbReference>
<organism evidence="6 7">
    <name type="scientific">Candidatus Buchananbacteria bacterium RIFCSPHIGHO2_01_FULL_46_12</name>
    <dbReference type="NCBI Taxonomy" id="1797536"/>
    <lineage>
        <taxon>Bacteria</taxon>
        <taxon>Candidatus Buchananiibacteriota</taxon>
    </lineage>
</organism>
<evidence type="ECO:0000256" key="1">
    <source>
        <dbReference type="ARBA" id="ARBA00022722"/>
    </source>
</evidence>
<dbReference type="Proteomes" id="UP000178432">
    <property type="component" value="Unassembled WGS sequence"/>
</dbReference>
<dbReference type="PANTHER" id="PTHR30231">
    <property type="entry name" value="DNA POLYMERASE III SUBUNIT EPSILON"/>
    <property type="match status" value="1"/>
</dbReference>
<dbReference type="GO" id="GO:0003676">
    <property type="term" value="F:nucleic acid binding"/>
    <property type="evidence" value="ECO:0007669"/>
    <property type="project" value="InterPro"/>
</dbReference>
<accession>A0A1G1Y7Z8</accession>
<feature type="coiled-coil region" evidence="4">
    <location>
        <begin position="152"/>
        <end position="182"/>
    </location>
</feature>
<dbReference type="InterPro" id="IPR036397">
    <property type="entry name" value="RNaseH_sf"/>
</dbReference>
<dbReference type="InterPro" id="IPR012337">
    <property type="entry name" value="RNaseH-like_sf"/>
</dbReference>
<evidence type="ECO:0000313" key="7">
    <source>
        <dbReference type="Proteomes" id="UP000178432"/>
    </source>
</evidence>
<dbReference type="Pfam" id="PF20600">
    <property type="entry name" value="ExoX-like_C"/>
    <property type="match status" value="1"/>
</dbReference>
<proteinExistence type="predicted"/>
<feature type="domain" description="Exonuclease" evidence="5">
    <location>
        <begin position="6"/>
        <end position="165"/>
    </location>
</feature>
<dbReference type="EMBL" id="MHIF01000012">
    <property type="protein sequence ID" value="OGY48445.1"/>
    <property type="molecule type" value="Genomic_DNA"/>
</dbReference>
<dbReference type="CDD" id="cd06127">
    <property type="entry name" value="DEDDh"/>
    <property type="match status" value="1"/>
</dbReference>
<evidence type="ECO:0000256" key="2">
    <source>
        <dbReference type="ARBA" id="ARBA00022801"/>
    </source>
</evidence>
<name>A0A1G1Y7Z8_9BACT</name>
<keyword evidence="4" id="KW-0175">Coiled coil</keyword>
<dbReference type="InterPro" id="IPR013520">
    <property type="entry name" value="Ribonucl_H"/>
</dbReference>
<comment type="caution">
    <text evidence="6">The sequence shown here is derived from an EMBL/GenBank/DDBJ whole genome shotgun (WGS) entry which is preliminary data.</text>
</comment>
<evidence type="ECO:0000313" key="6">
    <source>
        <dbReference type="EMBL" id="OGY48445.1"/>
    </source>
</evidence>
<sequence>MQIMSNIILLDTETTSLDPDSRLIQLAYKNLETGAIVNQYFKPPIPISYGAMATHHVTNEMVAAKPGFIGSQEQADLIKLLESSILAAHNVLFDVMILKNEGVKVFQYIDTLRLAKHLINCERYDLQYLRYYLNLDVKEAAAHDALGDIMILEKLFEHLKDLVKTKLNLETEEQVLEKMRELTKTPILLDMISFGKYKGKKFAEINRIDPGYLQWLYDSESRKKQMEQNEELIYTLKKHLYLEKF</sequence>
<dbReference type="AlphaFoldDB" id="A0A1G1Y7Z8"/>
<gene>
    <name evidence="6" type="ORF">A2663_02080</name>
</gene>
<dbReference type="PANTHER" id="PTHR30231:SF4">
    <property type="entry name" value="PROTEIN NEN2"/>
    <property type="match status" value="1"/>
</dbReference>
<dbReference type="Gene3D" id="3.30.420.10">
    <property type="entry name" value="Ribonuclease H-like superfamily/Ribonuclease H"/>
    <property type="match status" value="1"/>
</dbReference>
<dbReference type="InterPro" id="IPR046768">
    <property type="entry name" value="ExoX-like_C"/>
</dbReference>
<keyword evidence="1" id="KW-0540">Nuclease</keyword>
<protein>
    <recommendedName>
        <fullName evidence="5">Exonuclease domain-containing protein</fullName>
    </recommendedName>
</protein>
<evidence type="ECO:0000259" key="5">
    <source>
        <dbReference type="SMART" id="SM00479"/>
    </source>
</evidence>
<dbReference type="SUPFAM" id="SSF53098">
    <property type="entry name" value="Ribonuclease H-like"/>
    <property type="match status" value="1"/>
</dbReference>
<reference evidence="6 7" key="1">
    <citation type="journal article" date="2016" name="Nat. Commun.">
        <title>Thousands of microbial genomes shed light on interconnected biogeochemical processes in an aquifer system.</title>
        <authorList>
            <person name="Anantharaman K."/>
            <person name="Brown C.T."/>
            <person name="Hug L.A."/>
            <person name="Sharon I."/>
            <person name="Castelle C.J."/>
            <person name="Probst A.J."/>
            <person name="Thomas B.C."/>
            <person name="Singh A."/>
            <person name="Wilkins M.J."/>
            <person name="Karaoz U."/>
            <person name="Brodie E.L."/>
            <person name="Williams K.H."/>
            <person name="Hubbard S.S."/>
            <person name="Banfield J.F."/>
        </authorList>
    </citation>
    <scope>NUCLEOTIDE SEQUENCE [LARGE SCALE GENOMIC DNA]</scope>
</reference>
<dbReference type="Pfam" id="PF00929">
    <property type="entry name" value="RNase_T"/>
    <property type="match status" value="1"/>
</dbReference>
<evidence type="ECO:0000256" key="3">
    <source>
        <dbReference type="ARBA" id="ARBA00022839"/>
    </source>
</evidence>